<protein>
    <recommendedName>
        <fullName evidence="4">CBS domain-containing protein</fullName>
    </recommendedName>
</protein>
<keyword evidence="1" id="KW-0677">Repeat</keyword>
<name>A0ABQ9LJW4_HEVBR</name>
<evidence type="ECO:0000256" key="2">
    <source>
        <dbReference type="PROSITE-ProRule" id="PRU00703"/>
    </source>
</evidence>
<feature type="repeat" description="PPR" evidence="3">
    <location>
        <begin position="227"/>
        <end position="261"/>
    </location>
</feature>
<dbReference type="PANTHER" id="PTHR47581:SF2">
    <property type="entry name" value="OS09G0431600 PROTEIN"/>
    <property type="match status" value="1"/>
</dbReference>
<dbReference type="InterPro" id="IPR011990">
    <property type="entry name" value="TPR-like_helical_dom_sf"/>
</dbReference>
<keyword evidence="2" id="KW-0129">CBS domain</keyword>
<evidence type="ECO:0000313" key="5">
    <source>
        <dbReference type="EMBL" id="KAJ9167593.1"/>
    </source>
</evidence>
<feature type="repeat" description="PPR" evidence="3">
    <location>
        <begin position="115"/>
        <end position="149"/>
    </location>
</feature>
<dbReference type="Pfam" id="PF13041">
    <property type="entry name" value="PPR_2"/>
    <property type="match status" value="2"/>
</dbReference>
<dbReference type="Gene3D" id="1.25.40.10">
    <property type="entry name" value="Tetratricopeptide repeat domain"/>
    <property type="match status" value="3"/>
</dbReference>
<dbReference type="Gene3D" id="3.10.580.10">
    <property type="entry name" value="CBS-domain"/>
    <property type="match status" value="1"/>
</dbReference>
<dbReference type="Pfam" id="PF00571">
    <property type="entry name" value="CBS"/>
    <property type="match status" value="1"/>
</dbReference>
<dbReference type="InterPro" id="IPR000644">
    <property type="entry name" value="CBS_dom"/>
</dbReference>
<dbReference type="Proteomes" id="UP001174677">
    <property type="component" value="Chromosome 11"/>
</dbReference>
<reference evidence="5" key="1">
    <citation type="journal article" date="2023" name="Plant Biotechnol. J.">
        <title>Chromosome-level wild Hevea brasiliensis genome provides new tools for genomic-assisted breeding and valuable loci to elevate rubber yield.</title>
        <authorList>
            <person name="Cheng H."/>
            <person name="Song X."/>
            <person name="Hu Y."/>
            <person name="Wu T."/>
            <person name="Yang Q."/>
            <person name="An Z."/>
            <person name="Feng S."/>
            <person name="Deng Z."/>
            <person name="Wu W."/>
            <person name="Zeng X."/>
            <person name="Tu M."/>
            <person name="Wang X."/>
            <person name="Huang H."/>
        </authorList>
    </citation>
    <scope>NUCLEOTIDE SEQUENCE</scope>
    <source>
        <strain evidence="5">MT/VB/25A 57/8</strain>
    </source>
</reference>
<dbReference type="InterPro" id="IPR044781">
    <property type="entry name" value="At5g10690-like"/>
</dbReference>
<accession>A0ABQ9LJW4</accession>
<keyword evidence="6" id="KW-1185">Reference proteome</keyword>
<sequence length="594" mass="66117">MHQIQPLSPLTSKPLPFLNIFFISSSSGATRRRLIKITPRKHSNLKQLTSRIVQLTRRRQLQQIFEEIEAAKRRYVKLNMIVMNAVMEACVHCCDINSALRVFDEMSKPGSCGIDGVTYGTLLKGLGEARRIDEAFQILESLEQGSVRGNAKLSAPLIICLLNAIIESGDLRRANGLLARYGFLLREGGNPPVLIYNLLMKGYINAGCPQAALAVQDEILRIGLTPDRLTYNTLILACAKNENVDAAMHFFQEMKDKAQKSNNGNLYPDVVTYTTLLKGFGNVKDLLSVQTIVLEMKLCHDLFMDRTAFTATVDALLSCGSMKGALCIFGEIIKRAGLNRDFRPKPHLYLSLMRAFGIRGDYHMVKNLHKRLRPDSTGTISPAIQEEADHLLMEAALNDGQVDAAVENLRIIIKKWKGISWTSRGGMVALRIEALLGFMKSLFNPSLLPQVSPSEPIESIMTPLKEAQPLLGTLELKKVVMRFFRDQVVPIVDEWGCCIGLLHREDCFELNATLATMMRSPPPCVTTTTSIGHVVDLILEKKHRMVIVIKYSNLHGTTYGASSRAVGVFTAEQLFKLAAPMSEAVGQEQTFCRR</sequence>
<evidence type="ECO:0000256" key="3">
    <source>
        <dbReference type="PROSITE-ProRule" id="PRU00708"/>
    </source>
</evidence>
<comment type="caution">
    <text evidence="5">The sequence shown here is derived from an EMBL/GenBank/DDBJ whole genome shotgun (WGS) entry which is preliminary data.</text>
</comment>
<dbReference type="EMBL" id="JARPOI010000011">
    <property type="protein sequence ID" value="KAJ9167593.1"/>
    <property type="molecule type" value="Genomic_DNA"/>
</dbReference>
<evidence type="ECO:0000256" key="1">
    <source>
        <dbReference type="ARBA" id="ARBA00022737"/>
    </source>
</evidence>
<dbReference type="InterPro" id="IPR046342">
    <property type="entry name" value="CBS_dom_sf"/>
</dbReference>
<proteinExistence type="predicted"/>
<dbReference type="InterPro" id="IPR002885">
    <property type="entry name" value="PPR_rpt"/>
</dbReference>
<dbReference type="PROSITE" id="PS51371">
    <property type="entry name" value="CBS"/>
    <property type="match status" value="1"/>
</dbReference>
<evidence type="ECO:0000313" key="6">
    <source>
        <dbReference type="Proteomes" id="UP001174677"/>
    </source>
</evidence>
<evidence type="ECO:0000259" key="4">
    <source>
        <dbReference type="PROSITE" id="PS51371"/>
    </source>
</evidence>
<dbReference type="PANTHER" id="PTHR47581">
    <property type="entry name" value="OS09G0431600 PROTEIN"/>
    <property type="match status" value="1"/>
</dbReference>
<dbReference type="PROSITE" id="PS51375">
    <property type="entry name" value="PPR"/>
    <property type="match status" value="3"/>
</dbReference>
<dbReference type="Pfam" id="PF01535">
    <property type="entry name" value="PPR"/>
    <property type="match status" value="1"/>
</dbReference>
<gene>
    <name evidence="5" type="ORF">P3X46_019212</name>
</gene>
<dbReference type="SUPFAM" id="SSF54631">
    <property type="entry name" value="CBS-domain pair"/>
    <property type="match status" value="1"/>
</dbReference>
<dbReference type="NCBIfam" id="TIGR00756">
    <property type="entry name" value="PPR"/>
    <property type="match status" value="3"/>
</dbReference>
<feature type="repeat" description="PPR" evidence="3">
    <location>
        <begin position="192"/>
        <end position="226"/>
    </location>
</feature>
<organism evidence="5 6">
    <name type="scientific">Hevea brasiliensis</name>
    <name type="common">Para rubber tree</name>
    <name type="synonym">Siphonia brasiliensis</name>
    <dbReference type="NCBI Taxonomy" id="3981"/>
    <lineage>
        <taxon>Eukaryota</taxon>
        <taxon>Viridiplantae</taxon>
        <taxon>Streptophyta</taxon>
        <taxon>Embryophyta</taxon>
        <taxon>Tracheophyta</taxon>
        <taxon>Spermatophyta</taxon>
        <taxon>Magnoliopsida</taxon>
        <taxon>eudicotyledons</taxon>
        <taxon>Gunneridae</taxon>
        <taxon>Pentapetalae</taxon>
        <taxon>rosids</taxon>
        <taxon>fabids</taxon>
        <taxon>Malpighiales</taxon>
        <taxon>Euphorbiaceae</taxon>
        <taxon>Crotonoideae</taxon>
        <taxon>Micrandreae</taxon>
        <taxon>Hevea</taxon>
    </lineage>
</organism>
<feature type="domain" description="CBS" evidence="4">
    <location>
        <begin position="517"/>
        <end position="585"/>
    </location>
</feature>